<name>A0A9N9TL54_PHYSR</name>
<keyword evidence="1" id="KW-0862">Zinc</keyword>
<evidence type="ECO:0000256" key="1">
    <source>
        <dbReference type="PROSITE-ProRule" id="PRU00042"/>
    </source>
</evidence>
<dbReference type="PROSITE" id="PS00028">
    <property type="entry name" value="ZINC_FINGER_C2H2_1"/>
    <property type="match status" value="2"/>
</dbReference>
<dbReference type="PANTHER" id="PTHR33936:SF25">
    <property type="entry name" value="C2H2-TYPE DOMAIN-CONTAINING PROTEIN"/>
    <property type="match status" value="1"/>
</dbReference>
<organism evidence="3 4">
    <name type="scientific">Phyllotreta striolata</name>
    <name type="common">Striped flea beetle</name>
    <name type="synonym">Crioceris striolata</name>
    <dbReference type="NCBI Taxonomy" id="444603"/>
    <lineage>
        <taxon>Eukaryota</taxon>
        <taxon>Metazoa</taxon>
        <taxon>Ecdysozoa</taxon>
        <taxon>Arthropoda</taxon>
        <taxon>Hexapoda</taxon>
        <taxon>Insecta</taxon>
        <taxon>Pterygota</taxon>
        <taxon>Neoptera</taxon>
        <taxon>Endopterygota</taxon>
        <taxon>Coleoptera</taxon>
        <taxon>Polyphaga</taxon>
        <taxon>Cucujiformia</taxon>
        <taxon>Chrysomeloidea</taxon>
        <taxon>Chrysomelidae</taxon>
        <taxon>Galerucinae</taxon>
        <taxon>Alticini</taxon>
        <taxon>Phyllotreta</taxon>
    </lineage>
</organism>
<protein>
    <recommendedName>
        <fullName evidence="2">C2H2-type domain-containing protein</fullName>
    </recommendedName>
</protein>
<proteinExistence type="predicted"/>
<dbReference type="PANTHER" id="PTHR33936">
    <property type="entry name" value="PROTEIN CBG17840"/>
    <property type="match status" value="1"/>
</dbReference>
<dbReference type="SMART" id="SM00355">
    <property type="entry name" value="ZnF_C2H2"/>
    <property type="match status" value="2"/>
</dbReference>
<evidence type="ECO:0000259" key="2">
    <source>
        <dbReference type="PROSITE" id="PS50157"/>
    </source>
</evidence>
<reference evidence="3" key="1">
    <citation type="submission" date="2022-01" db="EMBL/GenBank/DDBJ databases">
        <authorList>
            <person name="King R."/>
        </authorList>
    </citation>
    <scope>NUCLEOTIDE SEQUENCE</scope>
</reference>
<keyword evidence="4" id="KW-1185">Reference proteome</keyword>
<evidence type="ECO:0000313" key="3">
    <source>
        <dbReference type="EMBL" id="CAG9860261.1"/>
    </source>
</evidence>
<dbReference type="InterPro" id="IPR052797">
    <property type="entry name" value="RegFact_GeneExpr_CellDeath"/>
</dbReference>
<dbReference type="OrthoDB" id="6759341at2759"/>
<dbReference type="Gene3D" id="3.30.160.60">
    <property type="entry name" value="Classic Zinc Finger"/>
    <property type="match status" value="1"/>
</dbReference>
<keyword evidence="1" id="KW-0863">Zinc-finger</keyword>
<dbReference type="Proteomes" id="UP001153712">
    <property type="component" value="Chromosome 3"/>
</dbReference>
<dbReference type="EMBL" id="OU900096">
    <property type="protein sequence ID" value="CAG9860261.1"/>
    <property type="molecule type" value="Genomic_DNA"/>
</dbReference>
<feature type="domain" description="C2H2-type" evidence="2">
    <location>
        <begin position="10"/>
        <end position="38"/>
    </location>
</feature>
<dbReference type="AlphaFoldDB" id="A0A9N9TL54"/>
<keyword evidence="1" id="KW-0479">Metal-binding</keyword>
<gene>
    <name evidence="3" type="ORF">PHYEVI_LOCUS6617</name>
</gene>
<dbReference type="PROSITE" id="PS50157">
    <property type="entry name" value="ZINC_FINGER_C2H2_2"/>
    <property type="match status" value="1"/>
</dbReference>
<dbReference type="GO" id="GO:0008270">
    <property type="term" value="F:zinc ion binding"/>
    <property type="evidence" value="ECO:0007669"/>
    <property type="project" value="UniProtKB-KW"/>
</dbReference>
<evidence type="ECO:0000313" key="4">
    <source>
        <dbReference type="Proteomes" id="UP001153712"/>
    </source>
</evidence>
<accession>A0A9N9TL54</accession>
<dbReference type="InterPro" id="IPR013087">
    <property type="entry name" value="Znf_C2H2_type"/>
</dbReference>
<sequence>MSTTPTPTTISCDICDKTYQRISNVNKHKKSVHGVLLPSEDSYDFNSSCFRCLEGCKIAFKNHISLVLHLQNVHNIDTNVRTLEFKNLRDFELWKGIEEKTKNVRYTKTTGTYFCHLRQLKKIYYQCYRSGGIKKPKASVDNDRKRKPKKVGSIKVGNHCTSRIVLTKDLESDSCVATYYETHYGHDNDIKHLRLSDELRKDIANLLLDGKSTKEIFSVLKEHEQGIQQRDLQLSTKDIYNIKRAYKIKPRYTGDKIEITTPYKDEIKEAHDLALNSSFDVDFRDNLYYVHDTNDNSVYIVKERRGRACCHLKCSICNICIDNYECTCKPFMKKSLVCVHIHFCFINKESILKTCSEQEIKKLEPSEVSIEVTNEMAVDNDSEDLKEESLMLEDFKEESLMSEDYREESLMSEDYREESLMSEDYREESVVSEDFREWPCTSENSMDEMEIAVFNTEKETRVTKENVIDTCSELLYNLKTKTYTKAEENFIYYQLKFLNSIKPKDESDCGSESRNEPNCKVEQITIVVEDE</sequence>